<dbReference type="Gene3D" id="3.90.550.10">
    <property type="entry name" value="Spore Coat Polysaccharide Biosynthesis Protein SpsA, Chain A"/>
    <property type="match status" value="1"/>
</dbReference>
<sequence>MFNPIVIVPLYNHLAQFRAVAPALAACGVPVLVADDGSDDAADVENFCRGNGFLYLRHEKNLGKGAAVKSALERVAAEGFSHALQIDADGQHDVSDVPRFLEEARRHPAALVNGVPVFDESAPRSRSQGRKITNFWVALETRSRAAGDAMCGFRVYPLSAALMRVLPRMKSSGMGADIEILVRAVWAGVPVRNLATRVRYPTDGVSHFRVFSDNVKLSALHALLFTRSLFWRKK</sequence>
<dbReference type="PANTHER" id="PTHR10859:SF91">
    <property type="entry name" value="DOLICHYL-PHOSPHATE BETA-GLUCOSYLTRANSFERASE"/>
    <property type="match status" value="1"/>
</dbReference>
<dbReference type="AlphaFoldDB" id="A0A9D1NL08"/>
<feature type="domain" description="Glycosyltransferase 2-like" evidence="1">
    <location>
        <begin position="6"/>
        <end position="132"/>
    </location>
</feature>
<dbReference type="GO" id="GO:0006487">
    <property type="term" value="P:protein N-linked glycosylation"/>
    <property type="evidence" value="ECO:0007669"/>
    <property type="project" value="TreeGrafter"/>
</dbReference>
<evidence type="ECO:0000313" key="3">
    <source>
        <dbReference type="Proteomes" id="UP000886812"/>
    </source>
</evidence>
<dbReference type="Proteomes" id="UP000886812">
    <property type="component" value="Unassembled WGS sequence"/>
</dbReference>
<gene>
    <name evidence="2" type="ORF">IAC75_06575</name>
</gene>
<evidence type="ECO:0000259" key="1">
    <source>
        <dbReference type="Pfam" id="PF00535"/>
    </source>
</evidence>
<proteinExistence type="predicted"/>
<name>A0A9D1NL08_9BACT</name>
<organism evidence="2 3">
    <name type="scientific">Candidatus Spyradosoma merdigallinarum</name>
    <dbReference type="NCBI Taxonomy" id="2840950"/>
    <lineage>
        <taxon>Bacteria</taxon>
        <taxon>Pseudomonadati</taxon>
        <taxon>Verrucomicrobiota</taxon>
        <taxon>Opitutia</taxon>
        <taxon>Opitutia incertae sedis</taxon>
        <taxon>Candidatus Spyradosoma</taxon>
    </lineage>
</organism>
<evidence type="ECO:0000313" key="2">
    <source>
        <dbReference type="EMBL" id="HIV04791.1"/>
    </source>
</evidence>
<comment type="caution">
    <text evidence="2">The sequence shown here is derived from an EMBL/GenBank/DDBJ whole genome shotgun (WGS) entry which is preliminary data.</text>
</comment>
<dbReference type="Pfam" id="PF00535">
    <property type="entry name" value="Glycos_transf_2"/>
    <property type="match status" value="1"/>
</dbReference>
<accession>A0A9D1NL08</accession>
<dbReference type="CDD" id="cd04179">
    <property type="entry name" value="DPM_DPG-synthase_like"/>
    <property type="match status" value="1"/>
</dbReference>
<reference evidence="2" key="2">
    <citation type="journal article" date="2021" name="PeerJ">
        <title>Extensive microbial diversity within the chicken gut microbiome revealed by metagenomics and culture.</title>
        <authorList>
            <person name="Gilroy R."/>
            <person name="Ravi A."/>
            <person name="Getino M."/>
            <person name="Pursley I."/>
            <person name="Horton D.L."/>
            <person name="Alikhan N.F."/>
            <person name="Baker D."/>
            <person name="Gharbi K."/>
            <person name="Hall N."/>
            <person name="Watson M."/>
            <person name="Adriaenssens E.M."/>
            <person name="Foster-Nyarko E."/>
            <person name="Jarju S."/>
            <person name="Secka A."/>
            <person name="Antonio M."/>
            <person name="Oren A."/>
            <person name="Chaudhuri R.R."/>
            <person name="La Ragione R."/>
            <person name="Hildebrand F."/>
            <person name="Pallen M.J."/>
        </authorList>
    </citation>
    <scope>NUCLEOTIDE SEQUENCE</scope>
    <source>
        <strain evidence="2">10669</strain>
    </source>
</reference>
<dbReference type="InterPro" id="IPR001173">
    <property type="entry name" value="Glyco_trans_2-like"/>
</dbReference>
<reference evidence="2" key="1">
    <citation type="submission" date="2020-10" db="EMBL/GenBank/DDBJ databases">
        <authorList>
            <person name="Gilroy R."/>
        </authorList>
    </citation>
    <scope>NUCLEOTIDE SEQUENCE</scope>
    <source>
        <strain evidence="2">10669</strain>
    </source>
</reference>
<dbReference type="InterPro" id="IPR029044">
    <property type="entry name" value="Nucleotide-diphossugar_trans"/>
</dbReference>
<dbReference type="SUPFAM" id="SSF53448">
    <property type="entry name" value="Nucleotide-diphospho-sugar transferases"/>
    <property type="match status" value="1"/>
</dbReference>
<dbReference type="EMBL" id="DVOG01000175">
    <property type="protein sequence ID" value="HIV04791.1"/>
    <property type="molecule type" value="Genomic_DNA"/>
</dbReference>
<dbReference type="PANTHER" id="PTHR10859">
    <property type="entry name" value="GLYCOSYL TRANSFERASE"/>
    <property type="match status" value="1"/>
</dbReference>
<protein>
    <submittedName>
        <fullName evidence="2">Glycosyltransferase family 2 protein</fullName>
    </submittedName>
</protein>